<keyword evidence="8 18" id="KW-0732">Signal</keyword>
<evidence type="ECO:0000256" key="9">
    <source>
        <dbReference type="ARBA" id="ARBA00022989"/>
    </source>
</evidence>
<comment type="subcellular location">
    <subcellularLocation>
        <location evidence="2">Membrane</location>
        <topology evidence="2">Single-pass type I membrane protein</topology>
    </subcellularLocation>
</comment>
<keyword evidence="11 17" id="KW-0472">Membrane</keyword>
<keyword evidence="6 17" id="KW-0812">Transmembrane</keyword>
<dbReference type="PANTHER" id="PTHR20859:SF22">
    <property type="entry name" value="TISSUE FACTOR"/>
    <property type="match status" value="1"/>
</dbReference>
<evidence type="ECO:0000256" key="4">
    <source>
        <dbReference type="ARBA" id="ARBA00011184"/>
    </source>
</evidence>
<dbReference type="Gene3D" id="2.60.40.10">
    <property type="entry name" value="Immunoglobulins"/>
    <property type="match status" value="2"/>
</dbReference>
<dbReference type="OrthoDB" id="8942372at2759"/>
<evidence type="ECO:0000256" key="18">
    <source>
        <dbReference type="SAM" id="SignalP"/>
    </source>
</evidence>
<proteinExistence type="inferred from homology"/>
<evidence type="ECO:0000256" key="14">
    <source>
        <dbReference type="ARBA" id="ARBA00023180"/>
    </source>
</evidence>
<keyword evidence="7" id="KW-0356">Hemostasis</keyword>
<dbReference type="PANTHER" id="PTHR20859">
    <property type="entry name" value="INTERFERON/INTERLEUKIN RECEPTOR"/>
    <property type="match status" value="1"/>
</dbReference>
<dbReference type="FunFam" id="2.60.40.10:FF:000899">
    <property type="entry name" value="Tissue factor"/>
    <property type="match status" value="1"/>
</dbReference>
<dbReference type="GO" id="GO:0004896">
    <property type="term" value="F:cytokine receptor activity"/>
    <property type="evidence" value="ECO:0007669"/>
    <property type="project" value="TreeGrafter"/>
</dbReference>
<dbReference type="PRINTS" id="PR00346">
    <property type="entry name" value="TISSUEFACTOR"/>
</dbReference>
<dbReference type="Proteomes" id="UP000261600">
    <property type="component" value="Unplaced"/>
</dbReference>
<organism evidence="21 22">
    <name type="scientific">Monopterus albus</name>
    <name type="common">Swamp eel</name>
    <dbReference type="NCBI Taxonomy" id="43700"/>
    <lineage>
        <taxon>Eukaryota</taxon>
        <taxon>Metazoa</taxon>
        <taxon>Chordata</taxon>
        <taxon>Craniata</taxon>
        <taxon>Vertebrata</taxon>
        <taxon>Euteleostomi</taxon>
        <taxon>Actinopterygii</taxon>
        <taxon>Neopterygii</taxon>
        <taxon>Teleostei</taxon>
        <taxon>Neoteleostei</taxon>
        <taxon>Acanthomorphata</taxon>
        <taxon>Anabantaria</taxon>
        <taxon>Synbranchiformes</taxon>
        <taxon>Synbranchidae</taxon>
        <taxon>Monopterus</taxon>
    </lineage>
</organism>
<dbReference type="InterPro" id="IPR013783">
    <property type="entry name" value="Ig-like_fold"/>
</dbReference>
<dbReference type="Ensembl" id="ENSMALT00000021112.1">
    <property type="protein sequence ID" value="ENSMALP00000020709.1"/>
    <property type="gene ID" value="ENSMALG00000014487.1"/>
</dbReference>
<evidence type="ECO:0000256" key="13">
    <source>
        <dbReference type="ARBA" id="ARBA00023157"/>
    </source>
</evidence>
<evidence type="ECO:0000256" key="6">
    <source>
        <dbReference type="ARBA" id="ARBA00022692"/>
    </source>
</evidence>
<dbReference type="GO" id="GO:0005886">
    <property type="term" value="C:plasma membrane"/>
    <property type="evidence" value="ECO:0007669"/>
    <property type="project" value="TreeGrafter"/>
</dbReference>
<dbReference type="InterPro" id="IPR001187">
    <property type="entry name" value="Tissue_factor"/>
</dbReference>
<keyword evidence="22" id="KW-1185">Reference proteome</keyword>
<dbReference type="InterPro" id="IPR015373">
    <property type="entry name" value="Interferon/interleukin_rcp_dom"/>
</dbReference>
<dbReference type="RefSeq" id="XP_020475274.1">
    <property type="nucleotide sequence ID" value="XM_020619618.1"/>
</dbReference>
<evidence type="ECO:0000256" key="11">
    <source>
        <dbReference type="ARBA" id="ARBA00023136"/>
    </source>
</evidence>
<dbReference type="Pfam" id="PF09294">
    <property type="entry name" value="Interfer-bind"/>
    <property type="match status" value="1"/>
</dbReference>
<dbReference type="KEGG" id="malb:109971392"/>
<name>A0A3Q3JLY7_MONAL</name>
<feature type="chain" id="PRO_5018763530" description="Tissue factor" evidence="18">
    <location>
        <begin position="23"/>
        <end position="286"/>
    </location>
</feature>
<evidence type="ECO:0000256" key="16">
    <source>
        <dbReference type="ARBA" id="ARBA00031171"/>
    </source>
</evidence>
<evidence type="ECO:0000256" key="17">
    <source>
        <dbReference type="SAM" id="Phobius"/>
    </source>
</evidence>
<dbReference type="GeneID" id="109971392"/>
<evidence type="ECO:0000256" key="5">
    <source>
        <dbReference type="ARBA" id="ARBA00018722"/>
    </source>
</evidence>
<dbReference type="SUPFAM" id="SSF49265">
    <property type="entry name" value="Fibronectin type III"/>
    <property type="match status" value="2"/>
</dbReference>
<dbReference type="InterPro" id="IPR003961">
    <property type="entry name" value="FN3_dom"/>
</dbReference>
<evidence type="ECO:0000256" key="2">
    <source>
        <dbReference type="ARBA" id="ARBA00004479"/>
    </source>
</evidence>
<keyword evidence="12" id="KW-0564">Palmitate</keyword>
<evidence type="ECO:0000256" key="10">
    <source>
        <dbReference type="ARBA" id="ARBA00023084"/>
    </source>
</evidence>
<keyword evidence="14" id="KW-0325">Glycoprotein</keyword>
<dbReference type="InterPro" id="IPR036116">
    <property type="entry name" value="FN3_sf"/>
</dbReference>
<dbReference type="GO" id="GO:0007596">
    <property type="term" value="P:blood coagulation"/>
    <property type="evidence" value="ECO:0007669"/>
    <property type="project" value="UniProtKB-KW"/>
</dbReference>
<keyword evidence="15" id="KW-0449">Lipoprotein</keyword>
<dbReference type="InterPro" id="IPR050650">
    <property type="entry name" value="Type-II_Cytokine-TF_Rcpt"/>
</dbReference>
<feature type="signal peptide" evidence="18">
    <location>
        <begin position="1"/>
        <end position="22"/>
    </location>
</feature>
<evidence type="ECO:0000313" key="22">
    <source>
        <dbReference type="Proteomes" id="UP000261600"/>
    </source>
</evidence>
<evidence type="ECO:0000256" key="3">
    <source>
        <dbReference type="ARBA" id="ARBA00009197"/>
    </source>
</evidence>
<accession>A0A3Q3JLY7</accession>
<evidence type="ECO:0000259" key="19">
    <source>
        <dbReference type="Pfam" id="PF01108"/>
    </source>
</evidence>
<dbReference type="Pfam" id="PF01108">
    <property type="entry name" value="Tissue_fac"/>
    <property type="match status" value="1"/>
</dbReference>
<evidence type="ECO:0000256" key="12">
    <source>
        <dbReference type="ARBA" id="ARBA00023139"/>
    </source>
</evidence>
<dbReference type="AlphaFoldDB" id="A0A3Q3JLY7"/>
<feature type="domain" description="Fibronectin type-III" evidence="19">
    <location>
        <begin position="9"/>
        <end position="102"/>
    </location>
</feature>
<dbReference type="STRING" id="43700.ENSMALP00000020709"/>
<evidence type="ECO:0000256" key="8">
    <source>
        <dbReference type="ARBA" id="ARBA00022729"/>
    </source>
</evidence>
<evidence type="ECO:0000259" key="20">
    <source>
        <dbReference type="Pfam" id="PF09294"/>
    </source>
</evidence>
<keyword evidence="13" id="KW-1015">Disulfide bond</keyword>
<comment type="similarity">
    <text evidence="3">Belongs to the tissue factor family.</text>
</comment>
<comment type="function">
    <text evidence="1">Initiates blood coagulation by forming a complex with circulating factor VII or VIIa. The [TF:VIIa] complex activates factors IX or X by specific limited proteolysis. TF plays a role in normal hemostasis by initiating the cell-surface assembly and propagation of the coagulation protease cascade.</text>
</comment>
<sequence length="286" mass="32016">MAFLKNVLYLVGCLSAWITTAADKNLVPTAENVKWVSLDFKTILTWATKTSNYNYTVQYAWDHENWHTCLGCIEMLESECDLTNCLKAVDRTYTANIQIESADVNYAPEDLPHIQSQGFNPYRYSNISAVNFTVETNGSRVIINITDPLTSIHEDGKQLSIRDILKNDLQYKISYGKSGSTGKRDIISKANIREMPELDAGQSYCLMVAAYIPSRPKATQQGAWSKQLCTHGQTNTLQELSLGAWVGVVFILLTVLIIIVTVMVLCCRCCRQRNKIPNTSQSSVPV</sequence>
<reference evidence="21" key="2">
    <citation type="submission" date="2025-09" db="UniProtKB">
        <authorList>
            <consortium name="Ensembl"/>
        </authorList>
    </citation>
    <scope>IDENTIFICATION</scope>
</reference>
<evidence type="ECO:0000256" key="15">
    <source>
        <dbReference type="ARBA" id="ARBA00023288"/>
    </source>
</evidence>
<evidence type="ECO:0000256" key="7">
    <source>
        <dbReference type="ARBA" id="ARBA00022696"/>
    </source>
</evidence>
<keyword evidence="9 17" id="KW-1133">Transmembrane helix</keyword>
<feature type="transmembrane region" description="Helical" evidence="17">
    <location>
        <begin position="242"/>
        <end position="266"/>
    </location>
</feature>
<evidence type="ECO:0000313" key="21">
    <source>
        <dbReference type="Ensembl" id="ENSMALP00000020709.1"/>
    </source>
</evidence>
<feature type="domain" description="Interferon/interleukin receptor" evidence="20">
    <location>
        <begin position="131"/>
        <end position="231"/>
    </location>
</feature>
<comment type="subunit">
    <text evidence="4">Interacts with HSPE; the interaction, inhibited by heparin, promotes the generation of activated factor X and activates coagulation in the presence of activated factor VII.</text>
</comment>
<keyword evidence="10" id="KW-0094">Blood coagulation</keyword>
<evidence type="ECO:0000256" key="1">
    <source>
        <dbReference type="ARBA" id="ARBA00002201"/>
    </source>
</evidence>
<protein>
    <recommendedName>
        <fullName evidence="5">Tissue factor</fullName>
    </recommendedName>
    <alternativeName>
        <fullName evidence="16">Coagulation factor III</fullName>
    </alternativeName>
</protein>
<reference evidence="21" key="1">
    <citation type="submission" date="2025-08" db="UniProtKB">
        <authorList>
            <consortium name="Ensembl"/>
        </authorList>
    </citation>
    <scope>IDENTIFICATION</scope>
</reference>